<evidence type="ECO:0000256" key="1">
    <source>
        <dbReference type="ARBA" id="ARBA00004496"/>
    </source>
</evidence>
<keyword evidence="8" id="KW-0732">Signal</keyword>
<gene>
    <name evidence="7" type="primary">pcm</name>
    <name evidence="9" type="ORF">BOW51_11390</name>
</gene>
<proteinExistence type="inferred from homology"/>
<evidence type="ECO:0000256" key="3">
    <source>
        <dbReference type="ARBA" id="ARBA00022490"/>
    </source>
</evidence>
<dbReference type="GO" id="GO:0004719">
    <property type="term" value="F:protein-L-isoaspartate (D-aspartate) O-methyltransferase activity"/>
    <property type="evidence" value="ECO:0007669"/>
    <property type="project" value="UniProtKB-UniRule"/>
</dbReference>
<feature type="chain" id="PRO_5013386631" description="Protein-L-isoaspartate O-methyltransferase" evidence="8">
    <location>
        <begin position="28"/>
        <end position="246"/>
    </location>
</feature>
<evidence type="ECO:0000256" key="2">
    <source>
        <dbReference type="ARBA" id="ARBA00005369"/>
    </source>
</evidence>
<name>A0A1T2KRF3_9GAMM</name>
<evidence type="ECO:0000256" key="6">
    <source>
        <dbReference type="ARBA" id="ARBA00022691"/>
    </source>
</evidence>
<dbReference type="EC" id="2.1.1.77" evidence="7"/>
<dbReference type="SUPFAM" id="SSF53335">
    <property type="entry name" value="S-adenosyl-L-methionine-dependent methyltransferases"/>
    <property type="match status" value="1"/>
</dbReference>
<keyword evidence="10" id="KW-1185">Reference proteome</keyword>
<feature type="active site" evidence="7">
    <location>
        <position position="97"/>
    </location>
</feature>
<dbReference type="NCBIfam" id="TIGR00080">
    <property type="entry name" value="pimt"/>
    <property type="match status" value="1"/>
</dbReference>
<dbReference type="OrthoDB" id="9810066at2"/>
<dbReference type="HAMAP" id="MF_00090">
    <property type="entry name" value="PIMT"/>
    <property type="match status" value="1"/>
</dbReference>
<comment type="catalytic activity">
    <reaction evidence="7">
        <text>[protein]-L-isoaspartate + S-adenosyl-L-methionine = [protein]-L-isoaspartate alpha-methyl ester + S-adenosyl-L-homocysteine</text>
        <dbReference type="Rhea" id="RHEA:12705"/>
        <dbReference type="Rhea" id="RHEA-COMP:12143"/>
        <dbReference type="Rhea" id="RHEA-COMP:12144"/>
        <dbReference type="ChEBI" id="CHEBI:57856"/>
        <dbReference type="ChEBI" id="CHEBI:59789"/>
        <dbReference type="ChEBI" id="CHEBI:90596"/>
        <dbReference type="ChEBI" id="CHEBI:90598"/>
        <dbReference type="EC" id="2.1.1.77"/>
    </reaction>
</comment>
<dbReference type="InterPro" id="IPR029063">
    <property type="entry name" value="SAM-dependent_MTases_sf"/>
</dbReference>
<keyword evidence="4 7" id="KW-0489">Methyltransferase</keyword>
<dbReference type="Gene3D" id="3.40.50.150">
    <property type="entry name" value="Vaccinia Virus protein VP39"/>
    <property type="match status" value="1"/>
</dbReference>
<dbReference type="PANTHER" id="PTHR11579:SF0">
    <property type="entry name" value="PROTEIN-L-ISOASPARTATE(D-ASPARTATE) O-METHYLTRANSFERASE"/>
    <property type="match status" value="1"/>
</dbReference>
<accession>A0A1T2KRF3</accession>
<feature type="signal peptide" evidence="8">
    <location>
        <begin position="1"/>
        <end position="27"/>
    </location>
</feature>
<evidence type="ECO:0000256" key="5">
    <source>
        <dbReference type="ARBA" id="ARBA00022679"/>
    </source>
</evidence>
<comment type="function">
    <text evidence="7">Catalyzes the methyl esterification of L-isoaspartyl residues in peptides and proteins that result from spontaneous decomposition of normal L-aspartyl and L-asparaginyl residues. It plays a role in the repair and/or degradation of damaged proteins.</text>
</comment>
<evidence type="ECO:0000256" key="4">
    <source>
        <dbReference type="ARBA" id="ARBA00022603"/>
    </source>
</evidence>
<dbReference type="FunFam" id="3.40.50.150:FF:000010">
    <property type="entry name" value="Protein-L-isoaspartate O-methyltransferase"/>
    <property type="match status" value="1"/>
</dbReference>
<keyword evidence="3 7" id="KW-0963">Cytoplasm</keyword>
<dbReference type="GO" id="GO:0032259">
    <property type="term" value="P:methylation"/>
    <property type="evidence" value="ECO:0007669"/>
    <property type="project" value="UniProtKB-KW"/>
</dbReference>
<protein>
    <recommendedName>
        <fullName evidence="7">Protein-L-isoaspartate O-methyltransferase</fullName>
        <ecNumber evidence="7">2.1.1.77</ecNumber>
    </recommendedName>
    <alternativeName>
        <fullName evidence="7">L-isoaspartyl protein carboxyl methyltransferase</fullName>
    </alternativeName>
    <alternativeName>
        <fullName evidence="7">Protein L-isoaspartyl methyltransferase</fullName>
    </alternativeName>
    <alternativeName>
        <fullName evidence="7">Protein-beta-aspartate methyltransferase</fullName>
        <shortName evidence="7">PIMT</shortName>
    </alternativeName>
</protein>
<comment type="caution">
    <text evidence="9">The sequence shown here is derived from an EMBL/GenBank/DDBJ whole genome shotgun (WGS) entry which is preliminary data.</text>
</comment>
<keyword evidence="5 7" id="KW-0808">Transferase</keyword>
<evidence type="ECO:0000256" key="8">
    <source>
        <dbReference type="SAM" id="SignalP"/>
    </source>
</evidence>
<dbReference type="Proteomes" id="UP000190896">
    <property type="component" value="Unassembled WGS sequence"/>
</dbReference>
<dbReference type="NCBIfam" id="NF001453">
    <property type="entry name" value="PRK00312.1"/>
    <property type="match status" value="1"/>
</dbReference>
<dbReference type="GO" id="GO:0030091">
    <property type="term" value="P:protein repair"/>
    <property type="evidence" value="ECO:0007669"/>
    <property type="project" value="UniProtKB-UniRule"/>
</dbReference>
<dbReference type="CDD" id="cd02440">
    <property type="entry name" value="AdoMet_MTases"/>
    <property type="match status" value="1"/>
</dbReference>
<evidence type="ECO:0000256" key="7">
    <source>
        <dbReference type="HAMAP-Rule" id="MF_00090"/>
    </source>
</evidence>
<keyword evidence="6 7" id="KW-0949">S-adenosyl-L-methionine</keyword>
<evidence type="ECO:0000313" key="9">
    <source>
        <dbReference type="EMBL" id="OOZ35381.1"/>
    </source>
</evidence>
<dbReference type="EMBL" id="MPRJ01000094">
    <property type="protein sequence ID" value="OOZ35381.1"/>
    <property type="molecule type" value="Genomic_DNA"/>
</dbReference>
<reference evidence="9 10" key="1">
    <citation type="submission" date="2016-11" db="EMBL/GenBank/DDBJ databases">
        <title>Mixed transmission modes and dynamic genome evolution in an obligate animal-bacterial symbiosis.</title>
        <authorList>
            <person name="Russell S.L."/>
            <person name="Corbett-Detig R.B."/>
            <person name="Cavanaugh C.M."/>
        </authorList>
    </citation>
    <scope>NUCLEOTIDE SEQUENCE [LARGE SCALE GENOMIC DNA]</scope>
    <source>
        <strain evidence="9">Se-Cadez</strain>
    </source>
</reference>
<dbReference type="RefSeq" id="WP_078488131.1">
    <property type="nucleotide sequence ID" value="NZ_MPRJ01000094.1"/>
</dbReference>
<evidence type="ECO:0000313" key="10">
    <source>
        <dbReference type="Proteomes" id="UP000190896"/>
    </source>
</evidence>
<sequence length="246" mass="27224">MKTCPVFLKALAGILVFSCLGLHPAVADEYEEQRIKLLTEVIKDVEDMEHVLGRSELTREVLSALEDVPRHEFVPEKARPYAYRNRPLSIEHGQTISQPLIVAIMTDLLDIKPGDRVFELGTGSGYQAAILADMDAEVYSMEIIEPLAESADQRLNRLGYDVRVRVGDGYHGWEEQAPFDAIIVTAAGDHIPLPLVKQLKPGGRMILPVGGRFFTQQLILVTKESGGTIQTQDILPVSFVPLTGDH</sequence>
<organism evidence="9 10">
    <name type="scientific">Solemya velesiana gill symbiont</name>
    <dbReference type="NCBI Taxonomy" id="1918948"/>
    <lineage>
        <taxon>Bacteria</taxon>
        <taxon>Pseudomonadati</taxon>
        <taxon>Pseudomonadota</taxon>
        <taxon>Gammaproteobacteria</taxon>
        <taxon>sulfur-oxidizing symbionts</taxon>
    </lineage>
</organism>
<dbReference type="Pfam" id="PF01135">
    <property type="entry name" value="PCMT"/>
    <property type="match status" value="1"/>
</dbReference>
<comment type="similarity">
    <text evidence="2 7">Belongs to the methyltransferase superfamily. L-isoaspartyl/D-aspartyl protein methyltransferase family.</text>
</comment>
<dbReference type="GO" id="GO:0005737">
    <property type="term" value="C:cytoplasm"/>
    <property type="evidence" value="ECO:0007669"/>
    <property type="project" value="UniProtKB-SubCell"/>
</dbReference>
<dbReference type="AlphaFoldDB" id="A0A1T2KRF3"/>
<dbReference type="InterPro" id="IPR000682">
    <property type="entry name" value="PCMT"/>
</dbReference>
<dbReference type="PANTHER" id="PTHR11579">
    <property type="entry name" value="PROTEIN-L-ISOASPARTATE O-METHYLTRANSFERASE"/>
    <property type="match status" value="1"/>
</dbReference>
<comment type="subcellular location">
    <subcellularLocation>
        <location evidence="1 7">Cytoplasm</location>
    </subcellularLocation>
</comment>
<dbReference type="PROSITE" id="PS01279">
    <property type="entry name" value="PCMT"/>
    <property type="match status" value="1"/>
</dbReference>